<reference evidence="3" key="2">
    <citation type="journal article" date="2007" name="Science">
        <title>Draft genome sequence of the sexually transmitted pathogen Trichomonas vaginalis.</title>
        <authorList>
            <person name="Carlton J.M."/>
            <person name="Hirt R.P."/>
            <person name="Silva J.C."/>
            <person name="Delcher A.L."/>
            <person name="Schatz M."/>
            <person name="Zhao Q."/>
            <person name="Wortman J.R."/>
            <person name="Bidwell S.L."/>
            <person name="Alsmark U.C.M."/>
            <person name="Besteiro S."/>
            <person name="Sicheritz-Ponten T."/>
            <person name="Noel C.J."/>
            <person name="Dacks J.B."/>
            <person name="Foster P.G."/>
            <person name="Simillion C."/>
            <person name="Van de Peer Y."/>
            <person name="Miranda-Saavedra D."/>
            <person name="Barton G.J."/>
            <person name="Westrop G.D."/>
            <person name="Mueller S."/>
            <person name="Dessi D."/>
            <person name="Fiori P.L."/>
            <person name="Ren Q."/>
            <person name="Paulsen I."/>
            <person name="Zhang H."/>
            <person name="Bastida-Corcuera F.D."/>
            <person name="Simoes-Barbosa A."/>
            <person name="Brown M.T."/>
            <person name="Hayes R.D."/>
            <person name="Mukherjee M."/>
            <person name="Okumura C.Y."/>
            <person name="Schneider R."/>
            <person name="Smith A.J."/>
            <person name="Vanacova S."/>
            <person name="Villalvazo M."/>
            <person name="Haas B.J."/>
            <person name="Pertea M."/>
            <person name="Feldblyum T.V."/>
            <person name="Utterback T.R."/>
            <person name="Shu C.L."/>
            <person name="Osoegawa K."/>
            <person name="de Jong P.J."/>
            <person name="Hrdy I."/>
            <person name="Horvathova L."/>
            <person name="Zubacova Z."/>
            <person name="Dolezal P."/>
            <person name="Malik S.B."/>
            <person name="Logsdon J.M. Jr."/>
            <person name="Henze K."/>
            <person name="Gupta A."/>
            <person name="Wang C.C."/>
            <person name="Dunne R.L."/>
            <person name="Upcroft J.A."/>
            <person name="Upcroft P."/>
            <person name="White O."/>
            <person name="Salzberg S.L."/>
            <person name="Tang P."/>
            <person name="Chiu C.-H."/>
            <person name="Lee Y.-S."/>
            <person name="Embley T.M."/>
            <person name="Coombs G.H."/>
            <person name="Mottram J.C."/>
            <person name="Tachezy J."/>
            <person name="Fraser-Liggett C.M."/>
            <person name="Johnson P.J."/>
        </authorList>
    </citation>
    <scope>NUCLEOTIDE SEQUENCE [LARGE SCALE GENOMIC DNA]</scope>
    <source>
        <strain evidence="3">G3</strain>
    </source>
</reference>
<organism evidence="3 4">
    <name type="scientific">Trichomonas vaginalis (strain ATCC PRA-98 / G3)</name>
    <dbReference type="NCBI Taxonomy" id="412133"/>
    <lineage>
        <taxon>Eukaryota</taxon>
        <taxon>Metamonada</taxon>
        <taxon>Parabasalia</taxon>
        <taxon>Trichomonadida</taxon>
        <taxon>Trichomonadidae</taxon>
        <taxon>Trichomonas</taxon>
    </lineage>
</organism>
<dbReference type="STRING" id="5722.A2ENX4"/>
<dbReference type="GO" id="GO:0005737">
    <property type="term" value="C:cytoplasm"/>
    <property type="evidence" value="ECO:0000318"/>
    <property type="project" value="GO_Central"/>
</dbReference>
<dbReference type="PANTHER" id="PTHR11215">
    <property type="entry name" value="METAL DEPENDENT HYDROLASE - RELATED"/>
    <property type="match status" value="1"/>
</dbReference>
<evidence type="ECO:0000313" key="3">
    <source>
        <dbReference type="EMBL" id="EAY05664.1"/>
    </source>
</evidence>
<evidence type="ECO:0000313" key="4">
    <source>
        <dbReference type="Proteomes" id="UP000001542"/>
    </source>
</evidence>
<dbReference type="InterPro" id="IPR003226">
    <property type="entry name" value="MYG1_exonuclease"/>
</dbReference>
<dbReference type="AlphaFoldDB" id="A2ENX4"/>
<feature type="region of interest" description="Disordered" evidence="2">
    <location>
        <begin position="1"/>
        <end position="33"/>
    </location>
</feature>
<dbReference type="VEuPathDB" id="TrichDB:TVAG_216400"/>
<dbReference type="PANTHER" id="PTHR11215:SF1">
    <property type="entry name" value="MYG1 EXONUCLEASE"/>
    <property type="match status" value="1"/>
</dbReference>
<dbReference type="OrthoDB" id="10265310at2759"/>
<dbReference type="RefSeq" id="XP_001317887.1">
    <property type="nucleotide sequence ID" value="XM_001317852.1"/>
</dbReference>
<gene>
    <name evidence="3" type="ORF">TVAG_216400</name>
</gene>
<name>A2ENX4_TRIV3</name>
<dbReference type="EMBL" id="DS113443">
    <property type="protein sequence ID" value="EAY05664.1"/>
    <property type="molecule type" value="Genomic_DNA"/>
</dbReference>
<dbReference type="Pfam" id="PF03690">
    <property type="entry name" value="MYG1_exonuc"/>
    <property type="match status" value="1"/>
</dbReference>
<feature type="compositionally biased region" description="Acidic residues" evidence="2">
    <location>
        <begin position="18"/>
        <end position="33"/>
    </location>
</feature>
<reference evidence="3" key="1">
    <citation type="submission" date="2006-10" db="EMBL/GenBank/DDBJ databases">
        <authorList>
            <person name="Amadeo P."/>
            <person name="Zhao Q."/>
            <person name="Wortman J."/>
            <person name="Fraser-Liggett C."/>
            <person name="Carlton J."/>
        </authorList>
    </citation>
    <scope>NUCLEOTIDE SEQUENCE</scope>
    <source>
        <strain evidence="3">G3</strain>
    </source>
</reference>
<evidence type="ECO:0000256" key="1">
    <source>
        <dbReference type="ARBA" id="ARBA00010105"/>
    </source>
</evidence>
<dbReference type="InParanoid" id="A2ENX4"/>
<dbReference type="eggNOG" id="KOG2948">
    <property type="taxonomic scope" value="Eukaryota"/>
</dbReference>
<accession>A2ENX4</accession>
<protein>
    <submittedName>
        <fullName evidence="3">Uncharacterized protein</fullName>
    </submittedName>
</protein>
<sequence>MSQTKDFLSTPKHSQEVFQEEEQGIEEDYEEDYEESIDSSKYPYIHKIAIPPLDYSGELAVALLILKWVPEYRNFQVLRTDDKEIYEQCGFQFNITDEYDPKRHIYSKQSNLSFPDYPDTLTIAGLIYHEFGGRAIANHYNLPGFEFQEDFDFLIQKLYKTMILPLDTKQDCDISRLASTLDPSDDPDPVVKQEVLESLMNLIEEQFNQRVSWITKTMIPDRSYIRRAMEDRKRYYQTGEILCLNRFVPVHQYHDIIDPDETKKQSIKFVVVNRGNAGANSGPANVLAFSWRNNYRRLGLRGKSGEQLTGLLQNITGTGWVHPNGSCAEWNNFANALEYTKQILKTDKV</sequence>
<dbReference type="Proteomes" id="UP000001542">
    <property type="component" value="Unassembled WGS sequence"/>
</dbReference>
<dbReference type="VEuPathDB" id="TrichDB:TVAGG3_0249590"/>
<keyword evidence="4" id="KW-1185">Reference proteome</keyword>
<comment type="similarity">
    <text evidence="1">Belongs to the MYG1 family.</text>
</comment>
<dbReference type="KEGG" id="tva:4763533"/>
<dbReference type="GO" id="GO:0005634">
    <property type="term" value="C:nucleus"/>
    <property type="evidence" value="ECO:0000318"/>
    <property type="project" value="GO_Central"/>
</dbReference>
<evidence type="ECO:0000256" key="2">
    <source>
        <dbReference type="SAM" id="MobiDB-lite"/>
    </source>
</evidence>
<proteinExistence type="inferred from homology"/>